<dbReference type="GO" id="GO:0005829">
    <property type="term" value="C:cytosol"/>
    <property type="evidence" value="ECO:0007669"/>
    <property type="project" value="TreeGrafter"/>
</dbReference>
<dbReference type="Pfam" id="PF13638">
    <property type="entry name" value="PIN_4"/>
    <property type="match status" value="1"/>
</dbReference>
<evidence type="ECO:0000256" key="2">
    <source>
        <dbReference type="ARBA" id="ARBA00022840"/>
    </source>
</evidence>
<dbReference type="SUPFAM" id="SSF52540">
    <property type="entry name" value="P-loop containing nucleoside triphosphate hydrolases"/>
    <property type="match status" value="1"/>
</dbReference>
<feature type="domain" description="PIN" evidence="4">
    <location>
        <begin position="29"/>
        <end position="160"/>
    </location>
</feature>
<dbReference type="InterPro" id="IPR029060">
    <property type="entry name" value="PIN-like_dom_sf"/>
</dbReference>
<comment type="caution">
    <text evidence="5">The sequence shown here is derived from an EMBL/GenBank/DDBJ whole genome shotgun (WGS) entry which is preliminary data.</text>
</comment>
<dbReference type="Pfam" id="PF02562">
    <property type="entry name" value="PhoH"/>
    <property type="match status" value="1"/>
</dbReference>
<dbReference type="EMBL" id="LJZR01000001">
    <property type="protein sequence ID" value="KPQ37672.1"/>
    <property type="molecule type" value="Genomic_DNA"/>
</dbReference>
<dbReference type="CDD" id="cd09883">
    <property type="entry name" value="PIN_VapC_PhoHL-ATPase"/>
    <property type="match status" value="1"/>
</dbReference>
<keyword evidence="1" id="KW-0547">Nucleotide-binding</keyword>
<dbReference type="SUPFAM" id="SSF88723">
    <property type="entry name" value="PIN domain-like"/>
    <property type="match status" value="1"/>
</dbReference>
<evidence type="ECO:0000313" key="6">
    <source>
        <dbReference type="Proteomes" id="UP000050465"/>
    </source>
</evidence>
<dbReference type="SMART" id="SM00670">
    <property type="entry name" value="PINc"/>
    <property type="match status" value="1"/>
</dbReference>
<dbReference type="InterPro" id="IPR002716">
    <property type="entry name" value="PIN_dom"/>
</dbReference>
<dbReference type="PATRIC" id="fig|1666911.3.peg.2603"/>
<evidence type="ECO:0000256" key="1">
    <source>
        <dbReference type="ARBA" id="ARBA00022741"/>
    </source>
</evidence>
<keyword evidence="2" id="KW-0067">ATP-binding</keyword>
<evidence type="ECO:0000256" key="3">
    <source>
        <dbReference type="ARBA" id="ARBA00046345"/>
    </source>
</evidence>
<gene>
    <name evidence="5" type="primary">phoH2</name>
    <name evidence="5" type="ORF">HLUCCA11_01065</name>
</gene>
<dbReference type="GO" id="GO:0005524">
    <property type="term" value="F:ATP binding"/>
    <property type="evidence" value="ECO:0007669"/>
    <property type="project" value="UniProtKB-KW"/>
</dbReference>
<evidence type="ECO:0000259" key="4">
    <source>
        <dbReference type="SMART" id="SM00670"/>
    </source>
</evidence>
<dbReference type="PANTHER" id="PTHR30473:SF2">
    <property type="entry name" value="PIN DOMAIN-CONTAINING PROTEIN"/>
    <property type="match status" value="1"/>
</dbReference>
<dbReference type="Gene3D" id="3.40.50.1010">
    <property type="entry name" value="5'-nuclease"/>
    <property type="match status" value="1"/>
</dbReference>
<dbReference type="InterPro" id="IPR051451">
    <property type="entry name" value="PhoH2-like"/>
</dbReference>
<sequence length="473" mass="52389">MAPIGQFVKVKFTDAKLSPKVHTAIPMKKFYVLDTNVLLHDPNALLRFEDNDVVLPITVIEELDRFKKRPEETGRNARQTSRMLDSLRQRGSLTEGIALDNGGRLRVTLCDRETLNNLPAELYNGGGNGADNAILAVALQVKQQCDCPVVMVSKDTNMRIKADTLGLTAEDYETDKIDVDDLYTGIGEVLVSAEQMAALFQPSMAADLPQLSEKFSPNQALMLVDMSNPSHTALATLRPDGQLTPLPKLPYNKVSHIQARNREQRFALALLLNDSIPLVTLVGKAGTGKTLLAIAAGLQKVTEEKRYTRLLISRPVVPMGKDIGYLPGDMTEKLTPWMQPLYDNFDLIFNTQDTTGKSEHWRRGHEELMDLGLLQIEALTYIRGRTIPKQFFVIDEAQNLTPHEVKTILTRAGEGTKIVLTGDTAQIDNPYVDAASNGLTYVVERFRNEPLAGHVTLYQGERSDLAARAASLL</sequence>
<dbReference type="InterPro" id="IPR003714">
    <property type="entry name" value="PhoH"/>
</dbReference>
<accession>A0A0P8BUC0</accession>
<proteinExistence type="inferred from homology"/>
<comment type="similarity">
    <text evidence="3">In the N-terminal section; belongs to the PINc/VapC protein family.</text>
</comment>
<dbReference type="FunFam" id="3.40.50.300:FF:000013">
    <property type="entry name" value="PhoH family ATPase"/>
    <property type="match status" value="1"/>
</dbReference>
<protein>
    <submittedName>
        <fullName evidence="5">PhoH-like ATPase</fullName>
    </submittedName>
</protein>
<dbReference type="Proteomes" id="UP000050465">
    <property type="component" value="Unassembled WGS sequence"/>
</dbReference>
<dbReference type="Gene3D" id="3.40.50.300">
    <property type="entry name" value="P-loop containing nucleotide triphosphate hydrolases"/>
    <property type="match status" value="1"/>
</dbReference>
<name>A0A0P8BUC0_9CYAN</name>
<evidence type="ECO:0000313" key="5">
    <source>
        <dbReference type="EMBL" id="KPQ37672.1"/>
    </source>
</evidence>
<dbReference type="PANTHER" id="PTHR30473">
    <property type="entry name" value="PROTEIN PHOH"/>
    <property type="match status" value="1"/>
</dbReference>
<organism evidence="5 6">
    <name type="scientific">Phormidesmis priestleyi Ana</name>
    <dbReference type="NCBI Taxonomy" id="1666911"/>
    <lineage>
        <taxon>Bacteria</taxon>
        <taxon>Bacillati</taxon>
        <taxon>Cyanobacteriota</taxon>
        <taxon>Cyanophyceae</taxon>
        <taxon>Leptolyngbyales</taxon>
        <taxon>Leptolyngbyaceae</taxon>
        <taxon>Phormidesmis</taxon>
    </lineage>
</organism>
<dbReference type="AlphaFoldDB" id="A0A0P8BUC0"/>
<dbReference type="InterPro" id="IPR027417">
    <property type="entry name" value="P-loop_NTPase"/>
</dbReference>
<reference evidence="5 6" key="1">
    <citation type="submission" date="2015-09" db="EMBL/GenBank/DDBJ databases">
        <title>Identification and resolution of microdiversity through metagenomic sequencing of parallel consortia.</title>
        <authorList>
            <person name="Nelson W.C."/>
            <person name="Romine M.F."/>
            <person name="Lindemann S.R."/>
        </authorList>
    </citation>
    <scope>NUCLEOTIDE SEQUENCE [LARGE SCALE GENOMIC DNA]</scope>
    <source>
        <strain evidence="5">Ana</strain>
    </source>
</reference>